<accession>A0A3N4I061</accession>
<protein>
    <submittedName>
        <fullName evidence="5">RNA-binding domain-containing protein</fullName>
    </submittedName>
</protein>
<dbReference type="SMART" id="SM00360">
    <property type="entry name" value="RRM"/>
    <property type="match status" value="1"/>
</dbReference>
<dbReference type="STRING" id="1160509.A0A3N4I061"/>
<feature type="domain" description="RRM" evidence="4">
    <location>
        <begin position="165"/>
        <end position="243"/>
    </location>
</feature>
<dbReference type="CDD" id="cd12383">
    <property type="entry name" value="RRM_RBM42"/>
    <property type="match status" value="1"/>
</dbReference>
<keyword evidence="6" id="KW-1185">Reference proteome</keyword>
<evidence type="ECO:0000313" key="6">
    <source>
        <dbReference type="Proteomes" id="UP000275078"/>
    </source>
</evidence>
<dbReference type="Proteomes" id="UP000275078">
    <property type="component" value="Unassembled WGS sequence"/>
</dbReference>
<keyword evidence="1 2" id="KW-0694">RNA-binding</keyword>
<dbReference type="Pfam" id="PF00076">
    <property type="entry name" value="RRM_1"/>
    <property type="match status" value="1"/>
</dbReference>
<sequence length="279" mass="30048">MSYPYAFAGTPQSYQAPAAFRPRQVTGPQPPSVGPSYPPTGAPQTTYGSTPTYYPGSGARPEPTTYGAPPASYSSVPHIVNPFPNPNKPQDPKFAPLDPELQAQIAMQQSIYDTGPSGSASTATRDAAKRALLPADVEKAKTVVRSGGGQTWVDNSLLEWDPSHFRLFVGNLAGEVTDESLLKAFSKYPSVRKARVIRDKRTTKSKGYGFVSFEDGDEYFRAAKEMNGKYIGSHPVQLKKSTTEIKPVVLQKGGGRGRGGVDKKKVDKKKKKGGPKLLG</sequence>
<proteinExistence type="predicted"/>
<dbReference type="PANTHER" id="PTHR47640">
    <property type="entry name" value="TRNA SELENOCYSTEINE 1-ASSOCIATED PROTEIN 1-RELATED-RELATED"/>
    <property type="match status" value="1"/>
</dbReference>
<name>A0A3N4I061_ASCIM</name>
<evidence type="ECO:0000313" key="5">
    <source>
        <dbReference type="EMBL" id="RPA79339.1"/>
    </source>
</evidence>
<dbReference type="SUPFAM" id="SSF54928">
    <property type="entry name" value="RNA-binding domain, RBD"/>
    <property type="match status" value="1"/>
</dbReference>
<dbReference type="AlphaFoldDB" id="A0A3N4I061"/>
<evidence type="ECO:0000256" key="1">
    <source>
        <dbReference type="ARBA" id="ARBA00022884"/>
    </source>
</evidence>
<feature type="region of interest" description="Disordered" evidence="3">
    <location>
        <begin position="242"/>
        <end position="279"/>
    </location>
</feature>
<dbReference type="InterPro" id="IPR035979">
    <property type="entry name" value="RBD_domain_sf"/>
</dbReference>
<dbReference type="OrthoDB" id="1749473at2759"/>
<gene>
    <name evidence="5" type="ORF">BJ508DRAFT_415978</name>
</gene>
<evidence type="ECO:0000256" key="2">
    <source>
        <dbReference type="PROSITE-ProRule" id="PRU00176"/>
    </source>
</evidence>
<evidence type="ECO:0000256" key="3">
    <source>
        <dbReference type="SAM" id="MobiDB-lite"/>
    </source>
</evidence>
<feature type="region of interest" description="Disordered" evidence="3">
    <location>
        <begin position="1"/>
        <end position="70"/>
    </location>
</feature>
<dbReference type="PANTHER" id="PTHR47640:SF11">
    <property type="entry name" value="RNA-BINDING PROTEIN 42"/>
    <property type="match status" value="1"/>
</dbReference>
<dbReference type="Gene3D" id="3.30.70.330">
    <property type="match status" value="1"/>
</dbReference>
<evidence type="ECO:0000259" key="4">
    <source>
        <dbReference type="PROSITE" id="PS50102"/>
    </source>
</evidence>
<feature type="compositionally biased region" description="Basic residues" evidence="3">
    <location>
        <begin position="266"/>
        <end position="279"/>
    </location>
</feature>
<feature type="compositionally biased region" description="Pro residues" evidence="3">
    <location>
        <begin position="28"/>
        <end position="41"/>
    </location>
</feature>
<dbReference type="EMBL" id="ML119700">
    <property type="protein sequence ID" value="RPA79339.1"/>
    <property type="molecule type" value="Genomic_DNA"/>
</dbReference>
<organism evidence="5 6">
    <name type="scientific">Ascobolus immersus RN42</name>
    <dbReference type="NCBI Taxonomy" id="1160509"/>
    <lineage>
        <taxon>Eukaryota</taxon>
        <taxon>Fungi</taxon>
        <taxon>Dikarya</taxon>
        <taxon>Ascomycota</taxon>
        <taxon>Pezizomycotina</taxon>
        <taxon>Pezizomycetes</taxon>
        <taxon>Pezizales</taxon>
        <taxon>Ascobolaceae</taxon>
        <taxon>Ascobolus</taxon>
    </lineage>
</organism>
<dbReference type="InterPro" id="IPR050825">
    <property type="entry name" value="RBM42_RBP45_47-like"/>
</dbReference>
<dbReference type="InterPro" id="IPR012677">
    <property type="entry name" value="Nucleotide-bd_a/b_plait_sf"/>
</dbReference>
<feature type="compositionally biased region" description="Low complexity" evidence="3">
    <location>
        <begin position="45"/>
        <end position="58"/>
    </location>
</feature>
<dbReference type="InterPro" id="IPR000504">
    <property type="entry name" value="RRM_dom"/>
</dbReference>
<dbReference type="PROSITE" id="PS50102">
    <property type="entry name" value="RRM"/>
    <property type="match status" value="1"/>
</dbReference>
<dbReference type="GO" id="GO:0003729">
    <property type="term" value="F:mRNA binding"/>
    <property type="evidence" value="ECO:0007669"/>
    <property type="project" value="InterPro"/>
</dbReference>
<reference evidence="5 6" key="1">
    <citation type="journal article" date="2018" name="Nat. Ecol. Evol.">
        <title>Pezizomycetes genomes reveal the molecular basis of ectomycorrhizal truffle lifestyle.</title>
        <authorList>
            <person name="Murat C."/>
            <person name="Payen T."/>
            <person name="Noel B."/>
            <person name="Kuo A."/>
            <person name="Morin E."/>
            <person name="Chen J."/>
            <person name="Kohler A."/>
            <person name="Krizsan K."/>
            <person name="Balestrini R."/>
            <person name="Da Silva C."/>
            <person name="Montanini B."/>
            <person name="Hainaut M."/>
            <person name="Levati E."/>
            <person name="Barry K.W."/>
            <person name="Belfiori B."/>
            <person name="Cichocki N."/>
            <person name="Clum A."/>
            <person name="Dockter R.B."/>
            <person name="Fauchery L."/>
            <person name="Guy J."/>
            <person name="Iotti M."/>
            <person name="Le Tacon F."/>
            <person name="Lindquist E.A."/>
            <person name="Lipzen A."/>
            <person name="Malagnac F."/>
            <person name="Mello A."/>
            <person name="Molinier V."/>
            <person name="Miyauchi S."/>
            <person name="Poulain J."/>
            <person name="Riccioni C."/>
            <person name="Rubini A."/>
            <person name="Sitrit Y."/>
            <person name="Splivallo R."/>
            <person name="Traeger S."/>
            <person name="Wang M."/>
            <person name="Zifcakova L."/>
            <person name="Wipf D."/>
            <person name="Zambonelli A."/>
            <person name="Paolocci F."/>
            <person name="Nowrousian M."/>
            <person name="Ottonello S."/>
            <person name="Baldrian P."/>
            <person name="Spatafora J.W."/>
            <person name="Henrissat B."/>
            <person name="Nagy L.G."/>
            <person name="Aury J.M."/>
            <person name="Wincker P."/>
            <person name="Grigoriev I.V."/>
            <person name="Bonfante P."/>
            <person name="Martin F.M."/>
        </authorList>
    </citation>
    <scope>NUCLEOTIDE SEQUENCE [LARGE SCALE GENOMIC DNA]</scope>
    <source>
        <strain evidence="5 6">RN42</strain>
    </source>
</reference>
<dbReference type="InterPro" id="IPR034215">
    <property type="entry name" value="RBM42_RRM"/>
</dbReference>